<protein>
    <submittedName>
        <fullName evidence="1">DUF2877 domain-containing protein</fullName>
    </submittedName>
</protein>
<proteinExistence type="predicted"/>
<dbReference type="Proteomes" id="UP001589792">
    <property type="component" value="Unassembled WGS sequence"/>
</dbReference>
<organism evidence="1 2">
    <name type="scientific">Serratia aquatilis</name>
    <dbReference type="NCBI Taxonomy" id="1737515"/>
    <lineage>
        <taxon>Bacteria</taxon>
        <taxon>Pseudomonadati</taxon>
        <taxon>Pseudomonadota</taxon>
        <taxon>Gammaproteobacteria</taxon>
        <taxon>Enterobacterales</taxon>
        <taxon>Yersiniaceae</taxon>
        <taxon>Serratia</taxon>
    </lineage>
</organism>
<dbReference type="InterPro" id="IPR021530">
    <property type="entry name" value="AllH-like"/>
</dbReference>
<gene>
    <name evidence="1" type="ORF">ACFFJ3_05880</name>
</gene>
<reference evidence="1 2" key="1">
    <citation type="submission" date="2024-09" db="EMBL/GenBank/DDBJ databases">
        <authorList>
            <person name="Sun Q."/>
            <person name="Mori K."/>
        </authorList>
    </citation>
    <scope>NUCLEOTIDE SEQUENCE [LARGE SCALE GENOMIC DNA]</scope>
    <source>
        <strain evidence="1 2">CCM 8626</strain>
    </source>
</reference>
<dbReference type="Pfam" id="PF11392">
    <property type="entry name" value="AllH"/>
    <property type="match status" value="1"/>
</dbReference>
<dbReference type="EMBL" id="JBHLXG010000004">
    <property type="protein sequence ID" value="MFC0226036.1"/>
    <property type="molecule type" value="Genomic_DNA"/>
</dbReference>
<keyword evidence="2" id="KW-1185">Reference proteome</keyword>
<evidence type="ECO:0000313" key="1">
    <source>
        <dbReference type="EMBL" id="MFC0226036.1"/>
    </source>
</evidence>
<evidence type="ECO:0000313" key="2">
    <source>
        <dbReference type="Proteomes" id="UP001589792"/>
    </source>
</evidence>
<dbReference type="RefSeq" id="WP_380673740.1">
    <property type="nucleotide sequence ID" value="NZ_CP173186.1"/>
</dbReference>
<accession>A0ABV6EAJ8</accession>
<name>A0ABV6EAJ8_9GAMM</name>
<sequence length="298" mass="32862">MTVRVFSALSVGYLAVSRLSDRERLQVHSCFQRSVNLSHPDGYLLPLLSGDFQDLPDAIRISIGDGWDWRHHARVGQVATFHHGVLQGVGWSVVLSGAPCWQPKQGLAQGWHLALLAANRHYPNLAWQLGRYCQLHDCESDLQLLPDMEQSGASRNPPPRLVQLRLTDSAERLAAEVTALIGYGRGLTPDGDDYLLGYMAALWPWRQHPLLASHDDTLRRLIGSQLVRTNDISRHYLARALEGHFSAPICQLMSLLGSTASIVQVQAAAREVMQFGASSGVDCLAGILHGLRTLESLL</sequence>
<comment type="caution">
    <text evidence="1">The sequence shown here is derived from an EMBL/GenBank/DDBJ whole genome shotgun (WGS) entry which is preliminary data.</text>
</comment>